<keyword evidence="2" id="KW-1185">Reference proteome</keyword>
<dbReference type="EMBL" id="CP144699">
    <property type="protein sequence ID" value="WVZ18220.1"/>
    <property type="molecule type" value="Genomic_DNA"/>
</dbReference>
<name>A0AAQ3NZF4_VIGMU</name>
<proteinExistence type="predicted"/>
<dbReference type="AlphaFoldDB" id="A0AAQ3NZF4"/>
<protein>
    <submittedName>
        <fullName evidence="1">Uncharacterized protein</fullName>
    </submittedName>
</protein>
<evidence type="ECO:0000313" key="2">
    <source>
        <dbReference type="Proteomes" id="UP001374535"/>
    </source>
</evidence>
<dbReference type="Proteomes" id="UP001374535">
    <property type="component" value="Chromosome 2"/>
</dbReference>
<reference evidence="1 2" key="1">
    <citation type="journal article" date="2023" name="Life. Sci Alliance">
        <title>Evolutionary insights into 3D genome organization and epigenetic landscape of Vigna mungo.</title>
        <authorList>
            <person name="Junaid A."/>
            <person name="Singh B."/>
            <person name="Bhatia S."/>
        </authorList>
    </citation>
    <scope>NUCLEOTIDE SEQUENCE [LARGE SCALE GENOMIC DNA]</scope>
    <source>
        <strain evidence="1">Urdbean</strain>
    </source>
</reference>
<evidence type="ECO:0000313" key="1">
    <source>
        <dbReference type="EMBL" id="WVZ18220.1"/>
    </source>
</evidence>
<gene>
    <name evidence="1" type="ORF">V8G54_005542</name>
</gene>
<accession>A0AAQ3NZF4</accession>
<organism evidence="1 2">
    <name type="scientific">Vigna mungo</name>
    <name type="common">Black gram</name>
    <name type="synonym">Phaseolus mungo</name>
    <dbReference type="NCBI Taxonomy" id="3915"/>
    <lineage>
        <taxon>Eukaryota</taxon>
        <taxon>Viridiplantae</taxon>
        <taxon>Streptophyta</taxon>
        <taxon>Embryophyta</taxon>
        <taxon>Tracheophyta</taxon>
        <taxon>Spermatophyta</taxon>
        <taxon>Magnoliopsida</taxon>
        <taxon>eudicotyledons</taxon>
        <taxon>Gunneridae</taxon>
        <taxon>Pentapetalae</taxon>
        <taxon>rosids</taxon>
        <taxon>fabids</taxon>
        <taxon>Fabales</taxon>
        <taxon>Fabaceae</taxon>
        <taxon>Papilionoideae</taxon>
        <taxon>50 kb inversion clade</taxon>
        <taxon>NPAAA clade</taxon>
        <taxon>indigoferoid/millettioid clade</taxon>
        <taxon>Phaseoleae</taxon>
        <taxon>Vigna</taxon>
    </lineage>
</organism>
<sequence length="134" mass="15612">MELSTFSTGGPIPPKVMKRHWSVWYRSVFTHVGHNRTVLTIIGRNRTTLTSTDQSRTVLEAMEMKEEQWKIVVEELPPSKPPDLKLQVTASGFSPYEKTTRQCNWFKFHCYNLEDKVVLETGVMIGYRERGHNR</sequence>